<organism evidence="2">
    <name type="scientific">bioreactor metagenome</name>
    <dbReference type="NCBI Taxonomy" id="1076179"/>
    <lineage>
        <taxon>unclassified sequences</taxon>
        <taxon>metagenomes</taxon>
        <taxon>ecological metagenomes</taxon>
    </lineage>
</organism>
<reference evidence="2" key="1">
    <citation type="submission" date="2019-08" db="EMBL/GenBank/DDBJ databases">
        <authorList>
            <person name="Kucharzyk K."/>
            <person name="Murdoch R.W."/>
            <person name="Higgins S."/>
            <person name="Loffler F."/>
        </authorList>
    </citation>
    <scope>NUCLEOTIDE SEQUENCE</scope>
</reference>
<evidence type="ECO:0000256" key="1">
    <source>
        <dbReference type="SAM" id="MobiDB-lite"/>
    </source>
</evidence>
<accession>A0A644ZQ69</accession>
<comment type="caution">
    <text evidence="2">The sequence shown here is derived from an EMBL/GenBank/DDBJ whole genome shotgun (WGS) entry which is preliminary data.</text>
</comment>
<gene>
    <name evidence="2" type="ORF">SDC9_89802</name>
</gene>
<proteinExistence type="predicted"/>
<dbReference type="EMBL" id="VSSQ01009988">
    <property type="protein sequence ID" value="MPM43129.1"/>
    <property type="molecule type" value="Genomic_DNA"/>
</dbReference>
<dbReference type="AlphaFoldDB" id="A0A644ZQ69"/>
<feature type="compositionally biased region" description="Basic and acidic residues" evidence="1">
    <location>
        <begin position="21"/>
        <end position="64"/>
    </location>
</feature>
<name>A0A644ZQ69_9ZZZZ</name>
<feature type="region of interest" description="Disordered" evidence="1">
    <location>
        <begin position="21"/>
        <end position="72"/>
    </location>
</feature>
<protein>
    <submittedName>
        <fullName evidence="2">Uncharacterized protein</fullName>
    </submittedName>
</protein>
<evidence type="ECO:0000313" key="2">
    <source>
        <dbReference type="EMBL" id="MPM43129.1"/>
    </source>
</evidence>
<sequence length="72" mass="8393">MDAEDASEEIFFDLFLQESHARSVQERNEKSDQAHQEEINPEVRDDAHPERAQTHYRNRGRDGMDPILESAP</sequence>